<dbReference type="RefSeq" id="WP_130922258.1">
    <property type="nucleotide sequence ID" value="NZ_SEWY01000001.1"/>
</dbReference>
<dbReference type="PANTHER" id="PTHR43245:SF55">
    <property type="entry name" value="NAD(P)-BINDING DOMAIN-CONTAINING PROTEIN"/>
    <property type="match status" value="1"/>
</dbReference>
<evidence type="ECO:0000259" key="1">
    <source>
        <dbReference type="Pfam" id="PF01370"/>
    </source>
</evidence>
<dbReference type="PANTHER" id="PTHR43245">
    <property type="entry name" value="BIFUNCTIONAL POLYMYXIN RESISTANCE PROTEIN ARNA"/>
    <property type="match status" value="1"/>
</dbReference>
<dbReference type="Proteomes" id="UP000293583">
    <property type="component" value="Unassembled WGS sequence"/>
</dbReference>
<dbReference type="InterPro" id="IPR014710">
    <property type="entry name" value="RmlC-like_jellyroll"/>
</dbReference>
<proteinExistence type="predicted"/>
<dbReference type="SUPFAM" id="SSF51182">
    <property type="entry name" value="RmlC-like cupins"/>
    <property type="match status" value="1"/>
</dbReference>
<evidence type="ECO:0000259" key="2">
    <source>
        <dbReference type="Pfam" id="PF14667"/>
    </source>
</evidence>
<gene>
    <name evidence="3" type="ORF">EWU20_00325</name>
</gene>
<dbReference type="InterPro" id="IPR011051">
    <property type="entry name" value="RmlC_Cupin_sf"/>
</dbReference>
<comment type="caution">
    <text evidence="3">The sequence shown here is derived from an EMBL/GenBank/DDBJ whole genome shotgun (WGS) entry which is preliminary data.</text>
</comment>
<dbReference type="InterPro" id="IPR050177">
    <property type="entry name" value="Lipid_A_modif_metabolic_enz"/>
</dbReference>
<dbReference type="AlphaFoldDB" id="A0A4Q9BFM5"/>
<dbReference type="InterPro" id="IPR036291">
    <property type="entry name" value="NAD(P)-bd_dom_sf"/>
</dbReference>
<evidence type="ECO:0000313" key="4">
    <source>
        <dbReference type="Proteomes" id="UP000293583"/>
    </source>
</evidence>
<accession>A0A4Q9BFM5</accession>
<organism evidence="3 4">
    <name type="scientific">Aquirufa antheringensis</name>
    <dbReference type="NCBI Taxonomy" id="2516559"/>
    <lineage>
        <taxon>Bacteria</taxon>
        <taxon>Pseudomonadati</taxon>
        <taxon>Bacteroidota</taxon>
        <taxon>Cytophagia</taxon>
        <taxon>Cytophagales</taxon>
        <taxon>Flectobacillaceae</taxon>
        <taxon>Aquirufa</taxon>
    </lineage>
</organism>
<evidence type="ECO:0000313" key="3">
    <source>
        <dbReference type="EMBL" id="TBH75050.1"/>
    </source>
</evidence>
<dbReference type="OrthoDB" id="9801056at2"/>
<keyword evidence="4" id="KW-1185">Reference proteome</keyword>
<dbReference type="Pfam" id="PF14667">
    <property type="entry name" value="Polysacc_synt_C"/>
    <property type="match status" value="1"/>
</dbReference>
<sequence length="371" mass="42980">MIKVGVTGSNGFIGWHLCQTLRLDSNKYVVIEFNREWFNEDKKLDIFVSKCDVIIHLAGLNRHSEDEVIYNTNIGLAEKLIESFNRTGFKGQVLFSSSIQEERNNIFGNSKKLAKELFYNWAINAEANFKGLLIPNVFGAFGKPFYNSVVSTFCHQLVNNETPKIENDVTLNLIYINDLIKVVIDLIDVKTIENINISYTDSYKVSEILELLLAFKLKYYEKGQIPNFNKKFELNLFNTFRSYFDLNGHFPIKYTNNIDDRGNFVEVIKLEIGGQVSFSTTKKGITRGNHFHTRKVERFSVIKGEALIQLRKVGDIDTFDYYLSGAEPAYVDMPIWYTHNIKNIGKEDLYTVFWINEFYNPNDPDTYFEIV</sequence>
<dbReference type="InterPro" id="IPR029303">
    <property type="entry name" value="CapF_C"/>
</dbReference>
<reference evidence="3 4" key="1">
    <citation type="submission" date="2019-02" db="EMBL/GenBank/DDBJ databases">
        <title>Genome of a new Bacteroidetes strain.</title>
        <authorList>
            <person name="Pitt A."/>
        </authorList>
    </citation>
    <scope>NUCLEOTIDE SEQUENCE [LARGE SCALE GENOMIC DNA]</scope>
    <source>
        <strain evidence="3 4">103A-SOEBACH</strain>
    </source>
</reference>
<dbReference type="SUPFAM" id="SSF51735">
    <property type="entry name" value="NAD(P)-binding Rossmann-fold domains"/>
    <property type="match status" value="1"/>
</dbReference>
<dbReference type="Gene3D" id="3.40.50.720">
    <property type="entry name" value="NAD(P)-binding Rossmann-like Domain"/>
    <property type="match status" value="1"/>
</dbReference>
<dbReference type="Gene3D" id="2.60.120.10">
    <property type="entry name" value="Jelly Rolls"/>
    <property type="match status" value="1"/>
</dbReference>
<dbReference type="InterPro" id="IPR001509">
    <property type="entry name" value="Epimerase_deHydtase"/>
</dbReference>
<dbReference type="Pfam" id="PF01370">
    <property type="entry name" value="Epimerase"/>
    <property type="match status" value="1"/>
</dbReference>
<name>A0A4Q9BFM5_9BACT</name>
<dbReference type="CDD" id="cd07007">
    <property type="entry name" value="cupin_CapF-like_C"/>
    <property type="match status" value="1"/>
</dbReference>
<feature type="domain" description="Capsular polysaccharide assembling protein CapF C-terminal" evidence="2">
    <location>
        <begin position="258"/>
        <end position="367"/>
    </location>
</feature>
<feature type="domain" description="NAD-dependent epimerase/dehydratase" evidence="1">
    <location>
        <begin position="6"/>
        <end position="189"/>
    </location>
</feature>
<protein>
    <submittedName>
        <fullName evidence="3">SDR family oxidoreductase</fullName>
    </submittedName>
</protein>
<dbReference type="EMBL" id="SEWY01000001">
    <property type="protein sequence ID" value="TBH75050.1"/>
    <property type="molecule type" value="Genomic_DNA"/>
</dbReference>